<dbReference type="SUPFAM" id="SSF52540">
    <property type="entry name" value="P-loop containing nucleoside triphosphate hydrolases"/>
    <property type="match status" value="1"/>
</dbReference>
<evidence type="ECO:0000256" key="2">
    <source>
        <dbReference type="ARBA" id="ARBA00005417"/>
    </source>
</evidence>
<comment type="subcellular location">
    <subcellularLocation>
        <location evidence="1">Cell inner membrane</location>
        <topology evidence="1">Peripheral membrane protein</topology>
    </subcellularLocation>
</comment>
<dbReference type="Proteomes" id="UP000587760">
    <property type="component" value="Unassembled WGS sequence"/>
</dbReference>
<dbReference type="Pfam" id="PF00005">
    <property type="entry name" value="ABC_tran"/>
    <property type="match status" value="1"/>
</dbReference>
<dbReference type="GO" id="GO:0016887">
    <property type="term" value="F:ATP hydrolysis activity"/>
    <property type="evidence" value="ECO:0007669"/>
    <property type="project" value="InterPro"/>
</dbReference>
<reference evidence="9 10" key="1">
    <citation type="submission" date="2020-08" db="EMBL/GenBank/DDBJ databases">
        <title>Genomic Encyclopedia of Type Strains, Phase IV (KMG-IV): sequencing the most valuable type-strain genomes for metagenomic binning, comparative biology and taxonomic classification.</title>
        <authorList>
            <person name="Goeker M."/>
        </authorList>
    </citation>
    <scope>NUCLEOTIDE SEQUENCE [LARGE SCALE GENOMIC DNA]</scope>
    <source>
        <strain evidence="9 10">DSM 2461</strain>
    </source>
</reference>
<dbReference type="InterPro" id="IPR017871">
    <property type="entry name" value="ABC_transporter-like_CS"/>
</dbReference>
<comment type="similarity">
    <text evidence="2">Belongs to the ABC transporter superfamily.</text>
</comment>
<dbReference type="PANTHER" id="PTHR43297:SF2">
    <property type="entry name" value="DIPEPTIDE TRANSPORT ATP-BINDING PROTEIN DPPD"/>
    <property type="match status" value="1"/>
</dbReference>
<dbReference type="NCBIfam" id="TIGR01727">
    <property type="entry name" value="oligo_HPY"/>
    <property type="match status" value="1"/>
</dbReference>
<evidence type="ECO:0000313" key="10">
    <source>
        <dbReference type="Proteomes" id="UP000587760"/>
    </source>
</evidence>
<keyword evidence="6 9" id="KW-0067">ATP-binding</keyword>
<comment type="caution">
    <text evidence="9">The sequence shown here is derived from an EMBL/GenBank/DDBJ whole genome shotgun (WGS) entry which is preliminary data.</text>
</comment>
<dbReference type="CDD" id="cd03257">
    <property type="entry name" value="ABC_NikE_OppD_transporters"/>
    <property type="match status" value="1"/>
</dbReference>
<evidence type="ECO:0000256" key="4">
    <source>
        <dbReference type="ARBA" id="ARBA00022475"/>
    </source>
</evidence>
<name>A0A841RCK1_9SPIO</name>
<dbReference type="SMART" id="SM00382">
    <property type="entry name" value="AAA"/>
    <property type="match status" value="1"/>
</dbReference>
<evidence type="ECO:0000256" key="7">
    <source>
        <dbReference type="ARBA" id="ARBA00023136"/>
    </source>
</evidence>
<dbReference type="EMBL" id="JACHGJ010000007">
    <property type="protein sequence ID" value="MBB6481715.1"/>
    <property type="molecule type" value="Genomic_DNA"/>
</dbReference>
<keyword evidence="3" id="KW-0813">Transport</keyword>
<keyword evidence="5" id="KW-0547">Nucleotide-binding</keyword>
<dbReference type="AlphaFoldDB" id="A0A841RCK1"/>
<dbReference type="GO" id="GO:0005524">
    <property type="term" value="F:ATP binding"/>
    <property type="evidence" value="ECO:0007669"/>
    <property type="project" value="UniProtKB-KW"/>
</dbReference>
<keyword evidence="4" id="KW-1003">Cell membrane</keyword>
<evidence type="ECO:0000259" key="8">
    <source>
        <dbReference type="PROSITE" id="PS50893"/>
    </source>
</evidence>
<feature type="domain" description="ABC transporter" evidence="8">
    <location>
        <begin position="13"/>
        <end position="263"/>
    </location>
</feature>
<dbReference type="InterPro" id="IPR050388">
    <property type="entry name" value="ABC_Ni/Peptide_Import"/>
</dbReference>
<protein>
    <submittedName>
        <fullName evidence="9">Oligopeptide/dipeptide ABC transporter ATP-binding protein</fullName>
    </submittedName>
</protein>
<dbReference type="RefSeq" id="WP_184747951.1">
    <property type="nucleotide sequence ID" value="NZ_JACHGJ010000007.1"/>
</dbReference>
<proteinExistence type="inferred from homology"/>
<evidence type="ECO:0000313" key="9">
    <source>
        <dbReference type="EMBL" id="MBB6481715.1"/>
    </source>
</evidence>
<evidence type="ECO:0000256" key="6">
    <source>
        <dbReference type="ARBA" id="ARBA00022840"/>
    </source>
</evidence>
<dbReference type="Pfam" id="PF08352">
    <property type="entry name" value="oligo_HPY"/>
    <property type="match status" value="1"/>
</dbReference>
<dbReference type="GO" id="GO:0015833">
    <property type="term" value="P:peptide transport"/>
    <property type="evidence" value="ECO:0007669"/>
    <property type="project" value="InterPro"/>
</dbReference>
<dbReference type="GO" id="GO:0005886">
    <property type="term" value="C:plasma membrane"/>
    <property type="evidence" value="ECO:0007669"/>
    <property type="project" value="UniProtKB-SubCell"/>
</dbReference>
<dbReference type="Gene3D" id="3.40.50.300">
    <property type="entry name" value="P-loop containing nucleotide triphosphate hydrolases"/>
    <property type="match status" value="1"/>
</dbReference>
<evidence type="ECO:0000256" key="5">
    <source>
        <dbReference type="ARBA" id="ARBA00022741"/>
    </source>
</evidence>
<dbReference type="PANTHER" id="PTHR43297">
    <property type="entry name" value="OLIGOPEPTIDE TRANSPORT ATP-BINDING PROTEIN APPD"/>
    <property type="match status" value="1"/>
</dbReference>
<keyword evidence="10" id="KW-1185">Reference proteome</keyword>
<dbReference type="InterPro" id="IPR027417">
    <property type="entry name" value="P-loop_NTPase"/>
</dbReference>
<evidence type="ECO:0000256" key="3">
    <source>
        <dbReference type="ARBA" id="ARBA00022448"/>
    </source>
</evidence>
<accession>A0A841RCK1</accession>
<gene>
    <name evidence="9" type="ORF">HNR50_003395</name>
</gene>
<keyword evidence="7" id="KW-0472">Membrane</keyword>
<dbReference type="FunFam" id="3.40.50.300:FF:000016">
    <property type="entry name" value="Oligopeptide ABC transporter ATP-binding component"/>
    <property type="match status" value="1"/>
</dbReference>
<dbReference type="PROSITE" id="PS50893">
    <property type="entry name" value="ABC_TRANSPORTER_2"/>
    <property type="match status" value="1"/>
</dbReference>
<organism evidence="9 10">
    <name type="scientific">Spirochaeta isovalerica</name>
    <dbReference type="NCBI Taxonomy" id="150"/>
    <lineage>
        <taxon>Bacteria</taxon>
        <taxon>Pseudomonadati</taxon>
        <taxon>Spirochaetota</taxon>
        <taxon>Spirochaetia</taxon>
        <taxon>Spirochaetales</taxon>
        <taxon>Spirochaetaceae</taxon>
        <taxon>Spirochaeta</taxon>
    </lineage>
</organism>
<dbReference type="InterPro" id="IPR003439">
    <property type="entry name" value="ABC_transporter-like_ATP-bd"/>
</dbReference>
<dbReference type="PROSITE" id="PS00211">
    <property type="entry name" value="ABC_TRANSPORTER_1"/>
    <property type="match status" value="1"/>
</dbReference>
<dbReference type="InterPro" id="IPR013563">
    <property type="entry name" value="Oligopep_ABC_C"/>
</dbReference>
<sequence length="336" mass="37195">MKNTNTNETLLSMENVNVSFKTHRGTVRAVRDLNLKIRKGDTLALVGESGCGKSVTAHTINQLIPMPPGVIESGKVVFEGRDLLKLDIKEVAKLRGEKISMIFQEPMTSLNPVFKIGDQIAEVFMTHRKISKKEALKRTVDLLNLVKIPAAEKRINDYPHQLSGGMRQRAMIAMALASPEPGLLIADEPTTALDVTIQAQILRLISDLKKDVNMSVLLITHDMGVVAETADRVVVMYAGRKVEEADVFSLFENPKHPYTLGLLNSLPSNEKYRNAERLEAIKGTIPDLLTIGDGCPFENRCPNAGPKCSGTFPEETKIGEDHSVWCHYLENQEPSK</sequence>
<dbReference type="InterPro" id="IPR003593">
    <property type="entry name" value="AAA+_ATPase"/>
</dbReference>
<evidence type="ECO:0000256" key="1">
    <source>
        <dbReference type="ARBA" id="ARBA00004417"/>
    </source>
</evidence>